<dbReference type="Gene3D" id="3.10.350.10">
    <property type="entry name" value="LysM domain"/>
    <property type="match status" value="1"/>
</dbReference>
<dbReference type="PANTHER" id="PTHR34700:SF4">
    <property type="entry name" value="PHAGE-LIKE ELEMENT PBSX PROTEIN XKDP"/>
    <property type="match status" value="1"/>
</dbReference>
<name>A0AAE3EHJ3_9SPIR</name>
<comment type="caution">
    <text evidence="2">The sequence shown here is derived from an EMBL/GenBank/DDBJ whole genome shotgun (WGS) entry which is preliminary data.</text>
</comment>
<dbReference type="EMBL" id="JAINWA010000001">
    <property type="protein sequence ID" value="MCD1653916.1"/>
    <property type="molecule type" value="Genomic_DNA"/>
</dbReference>
<feature type="signal peptide" evidence="1">
    <location>
        <begin position="1"/>
        <end position="21"/>
    </location>
</feature>
<keyword evidence="1" id="KW-0732">Signal</keyword>
<gene>
    <name evidence="2" type="ORF">K7J14_04295</name>
</gene>
<reference evidence="2" key="1">
    <citation type="submission" date="2021-08" db="EMBL/GenBank/DDBJ databases">
        <title>Comparative analyses of Brucepasteria parasyntrophica and Teretinema zuelzerae.</title>
        <authorList>
            <person name="Song Y."/>
            <person name="Brune A."/>
        </authorList>
    </citation>
    <scope>NUCLEOTIDE SEQUENCE</scope>
    <source>
        <strain evidence="2">DSM 1903</strain>
    </source>
</reference>
<keyword evidence="3" id="KW-1185">Reference proteome</keyword>
<dbReference type="PANTHER" id="PTHR34700">
    <property type="entry name" value="POTASSIUM BINDING PROTEIN KBP"/>
    <property type="match status" value="1"/>
</dbReference>
<dbReference type="Proteomes" id="UP001198163">
    <property type="component" value="Unassembled WGS sequence"/>
</dbReference>
<evidence type="ECO:0008006" key="4">
    <source>
        <dbReference type="Google" id="ProtNLM"/>
    </source>
</evidence>
<evidence type="ECO:0000313" key="3">
    <source>
        <dbReference type="Proteomes" id="UP001198163"/>
    </source>
</evidence>
<organism evidence="2 3">
    <name type="scientific">Teretinema zuelzerae</name>
    <dbReference type="NCBI Taxonomy" id="156"/>
    <lineage>
        <taxon>Bacteria</taxon>
        <taxon>Pseudomonadati</taxon>
        <taxon>Spirochaetota</taxon>
        <taxon>Spirochaetia</taxon>
        <taxon>Spirochaetales</taxon>
        <taxon>Treponemataceae</taxon>
        <taxon>Teretinema</taxon>
    </lineage>
</organism>
<feature type="chain" id="PRO_5042074966" description="LysM domain-containing protein" evidence="1">
    <location>
        <begin position="22"/>
        <end position="234"/>
    </location>
</feature>
<dbReference type="AlphaFoldDB" id="A0AAE3EHJ3"/>
<sequence>MKKISLFALSFLLLALVSAAAASWDNNEYQRKSRMYSRMAVSAYDEGNYDGSVEYSRLAEENALLSAQYISGMIARSEAEKLLFTAHTRLNWAKSINAERFFPSAFSAAGEAVSSADAQFASEDWAATRKYAEIALSELSVVREIVPLPAEYKVDLWADSKDCLWNIAANPAIYGNPLLWEKLYEANRKALKQPSNPNLLMPGQVVSIPSIKGEFREGRYDPAIEYEPFSRQVK</sequence>
<proteinExistence type="predicted"/>
<dbReference type="InterPro" id="IPR036779">
    <property type="entry name" value="LysM_dom_sf"/>
</dbReference>
<protein>
    <recommendedName>
        <fullName evidence="4">LysM domain-containing protein</fullName>
    </recommendedName>
</protein>
<dbReference type="InterPro" id="IPR052196">
    <property type="entry name" value="Bact_Kbp"/>
</dbReference>
<accession>A0AAE3EHJ3</accession>
<evidence type="ECO:0000313" key="2">
    <source>
        <dbReference type="EMBL" id="MCD1653916.1"/>
    </source>
</evidence>
<evidence type="ECO:0000256" key="1">
    <source>
        <dbReference type="SAM" id="SignalP"/>
    </source>
</evidence>